<dbReference type="AlphaFoldDB" id="A0A9N7MNI8"/>
<name>A0A9N7MNI8_STRHE</name>
<keyword evidence="3" id="KW-1185">Reference proteome</keyword>
<feature type="compositionally biased region" description="Basic residues" evidence="1">
    <location>
        <begin position="120"/>
        <end position="129"/>
    </location>
</feature>
<reference evidence="2" key="1">
    <citation type="submission" date="2019-12" db="EMBL/GenBank/DDBJ databases">
        <authorList>
            <person name="Scholes J."/>
        </authorList>
    </citation>
    <scope>NUCLEOTIDE SEQUENCE</scope>
</reference>
<gene>
    <name evidence="2" type="ORF">SHERM_15039</name>
</gene>
<feature type="compositionally biased region" description="Basic and acidic residues" evidence="1">
    <location>
        <begin position="57"/>
        <end position="69"/>
    </location>
</feature>
<dbReference type="OrthoDB" id="696117at2759"/>
<evidence type="ECO:0000313" key="2">
    <source>
        <dbReference type="EMBL" id="CAA0814773.1"/>
    </source>
</evidence>
<comment type="caution">
    <text evidence="2">The sequence shown here is derived from an EMBL/GenBank/DDBJ whole genome shotgun (WGS) entry which is preliminary data.</text>
</comment>
<feature type="region of interest" description="Disordered" evidence="1">
    <location>
        <begin position="57"/>
        <end position="147"/>
    </location>
</feature>
<evidence type="ECO:0000313" key="3">
    <source>
        <dbReference type="Proteomes" id="UP001153555"/>
    </source>
</evidence>
<dbReference type="EMBL" id="CACSLK010012206">
    <property type="protein sequence ID" value="CAA0814773.1"/>
    <property type="molecule type" value="Genomic_DNA"/>
</dbReference>
<dbReference type="PANTHER" id="PTHR48227:SF1">
    <property type="entry name" value="DNA LIGASE 1-LIKE"/>
    <property type="match status" value="1"/>
</dbReference>
<dbReference type="PANTHER" id="PTHR48227">
    <property type="entry name" value="DNA TOPOISOMERASE 1-LIKE"/>
    <property type="match status" value="1"/>
</dbReference>
<accession>A0A9N7MNI8</accession>
<proteinExistence type="predicted"/>
<organism evidence="2 3">
    <name type="scientific">Striga hermonthica</name>
    <name type="common">Purple witchweed</name>
    <name type="synonym">Buchnera hermonthica</name>
    <dbReference type="NCBI Taxonomy" id="68872"/>
    <lineage>
        <taxon>Eukaryota</taxon>
        <taxon>Viridiplantae</taxon>
        <taxon>Streptophyta</taxon>
        <taxon>Embryophyta</taxon>
        <taxon>Tracheophyta</taxon>
        <taxon>Spermatophyta</taxon>
        <taxon>Magnoliopsida</taxon>
        <taxon>eudicotyledons</taxon>
        <taxon>Gunneridae</taxon>
        <taxon>Pentapetalae</taxon>
        <taxon>asterids</taxon>
        <taxon>lamiids</taxon>
        <taxon>Lamiales</taxon>
        <taxon>Orobanchaceae</taxon>
        <taxon>Buchnereae</taxon>
        <taxon>Striga</taxon>
    </lineage>
</organism>
<sequence length="147" mass="16583">MRKISGQLLSSKPVSVSTAAKLISDFAAFDNGSSATISLYLQRTADAFNHLLQFHDKNSDAHNPERAHQLETYYLDTSPDGKTVNDSNIRGKNNKRAAGANPNEDLVSEDKEEIKEDPKKMKKNRRKKDGSKEESRKRRRLEGHQES</sequence>
<evidence type="ECO:0000256" key="1">
    <source>
        <dbReference type="SAM" id="MobiDB-lite"/>
    </source>
</evidence>
<feature type="compositionally biased region" description="Basic and acidic residues" evidence="1">
    <location>
        <begin position="108"/>
        <end position="119"/>
    </location>
</feature>
<dbReference type="Proteomes" id="UP001153555">
    <property type="component" value="Unassembled WGS sequence"/>
</dbReference>
<protein>
    <submittedName>
        <fullName evidence="2">Uncharacterized protein</fullName>
    </submittedName>
</protein>
<feature type="compositionally biased region" description="Basic and acidic residues" evidence="1">
    <location>
        <begin position="130"/>
        <end position="147"/>
    </location>
</feature>